<dbReference type="PRINTS" id="PR00237">
    <property type="entry name" value="GPCRRHODOPSN"/>
</dbReference>
<dbReference type="CDD" id="cd14969">
    <property type="entry name" value="7tmA_Opsins_type2_animals"/>
    <property type="match status" value="1"/>
</dbReference>
<dbReference type="GO" id="GO:0004930">
    <property type="term" value="F:G protein-coupled receptor activity"/>
    <property type="evidence" value="ECO:0007669"/>
    <property type="project" value="UniProtKB-KW"/>
</dbReference>
<dbReference type="SUPFAM" id="SSF81321">
    <property type="entry name" value="Family A G protein-coupled receptor-like"/>
    <property type="match status" value="1"/>
</dbReference>
<evidence type="ECO:0000256" key="11">
    <source>
        <dbReference type="SAM" id="Phobius"/>
    </source>
</evidence>
<dbReference type="Pfam" id="PF00001">
    <property type="entry name" value="7tm_1"/>
    <property type="match status" value="1"/>
</dbReference>
<comment type="subcellular location">
    <subcellularLocation>
        <location evidence="1">Membrane</location>
        <topology evidence="1">Multi-pass membrane protein</topology>
    </subcellularLocation>
</comment>
<protein>
    <submittedName>
        <fullName evidence="13">XenopsinA</fullName>
    </submittedName>
</protein>
<feature type="transmembrane region" description="Helical" evidence="11">
    <location>
        <begin position="139"/>
        <end position="158"/>
    </location>
</feature>
<feature type="transmembrane region" description="Helical" evidence="11">
    <location>
        <begin position="272"/>
        <end position="297"/>
    </location>
</feature>
<feature type="transmembrane region" description="Helical" evidence="11">
    <location>
        <begin position="59"/>
        <end position="77"/>
    </location>
</feature>
<keyword evidence="3 11" id="KW-1133">Transmembrane helix</keyword>
<keyword evidence="2 11" id="KW-0812">Transmembrane</keyword>
<evidence type="ECO:0000256" key="2">
    <source>
        <dbReference type="ARBA" id="ARBA00022692"/>
    </source>
</evidence>
<reference evidence="13" key="1">
    <citation type="journal article" date="2017" name="Elife">
        <title>Co-expression of xenopsin and rhabdomeric opsin in photoreceptors bearing microvilli and cilia.</title>
        <authorList>
            <person name="Vocking O."/>
            <person name="Kourtesis I."/>
            <person name="Tumu S.C."/>
            <person name="Hausen H."/>
        </authorList>
    </citation>
    <scope>NUCLEOTIDE SEQUENCE</scope>
</reference>
<feature type="region of interest" description="Disordered" evidence="10">
    <location>
        <begin position="320"/>
        <end position="349"/>
    </location>
</feature>
<dbReference type="PANTHER" id="PTHR24240">
    <property type="entry name" value="OPSIN"/>
    <property type="match status" value="1"/>
</dbReference>
<dbReference type="EMBL" id="BK010205">
    <property type="protein sequence ID" value="DAB27255.1"/>
    <property type="molecule type" value="mRNA"/>
</dbReference>
<evidence type="ECO:0000256" key="6">
    <source>
        <dbReference type="ARBA" id="ARBA00023157"/>
    </source>
</evidence>
<keyword evidence="9" id="KW-0807">Transducer</keyword>
<keyword evidence="8" id="KW-0325">Glycoprotein</keyword>
<evidence type="ECO:0000256" key="3">
    <source>
        <dbReference type="ARBA" id="ARBA00022989"/>
    </source>
</evidence>
<evidence type="ECO:0000256" key="9">
    <source>
        <dbReference type="ARBA" id="ARBA00023224"/>
    </source>
</evidence>
<feature type="domain" description="G-protein coupled receptors family 1 profile" evidence="12">
    <location>
        <begin position="39"/>
        <end position="295"/>
    </location>
</feature>
<feature type="transmembrane region" description="Helical" evidence="11">
    <location>
        <begin position="185"/>
        <end position="209"/>
    </location>
</feature>
<evidence type="ECO:0000259" key="12">
    <source>
        <dbReference type="PROSITE" id="PS50262"/>
    </source>
</evidence>
<keyword evidence="4" id="KW-0297">G-protein coupled receptor</keyword>
<evidence type="ECO:0000313" key="13">
    <source>
        <dbReference type="EMBL" id="DAB27255.1"/>
    </source>
</evidence>
<evidence type="ECO:0000256" key="4">
    <source>
        <dbReference type="ARBA" id="ARBA00023040"/>
    </source>
</evidence>
<dbReference type="AlphaFoldDB" id="A0A2D3VF54"/>
<keyword evidence="7" id="KW-0675">Receptor</keyword>
<dbReference type="PROSITE" id="PS50262">
    <property type="entry name" value="G_PROTEIN_RECEP_F1_2"/>
    <property type="match status" value="1"/>
</dbReference>
<dbReference type="InterPro" id="IPR002962">
    <property type="entry name" value="Peropsin"/>
</dbReference>
<keyword evidence="6" id="KW-1015">Disulfide bond</keyword>
<dbReference type="GO" id="GO:0007601">
    <property type="term" value="P:visual perception"/>
    <property type="evidence" value="ECO:0007669"/>
    <property type="project" value="InterPro"/>
</dbReference>
<dbReference type="GO" id="GO:0016020">
    <property type="term" value="C:membrane"/>
    <property type="evidence" value="ECO:0007669"/>
    <property type="project" value="UniProtKB-SubCell"/>
</dbReference>
<evidence type="ECO:0000256" key="8">
    <source>
        <dbReference type="ARBA" id="ARBA00023180"/>
    </source>
</evidence>
<feature type="transmembrane region" description="Helical" evidence="11">
    <location>
        <begin position="243"/>
        <end position="266"/>
    </location>
</feature>
<dbReference type="InterPro" id="IPR017452">
    <property type="entry name" value="GPCR_Rhodpsn_7TM"/>
</dbReference>
<dbReference type="InterPro" id="IPR000276">
    <property type="entry name" value="GPCR_Rhodpsn"/>
</dbReference>
<evidence type="ECO:0000256" key="10">
    <source>
        <dbReference type="SAM" id="MobiDB-lite"/>
    </source>
</evidence>
<feature type="transmembrane region" description="Helical" evidence="11">
    <location>
        <begin position="19"/>
        <end position="47"/>
    </location>
</feature>
<name>A0A2D3VF54_9PLAT</name>
<evidence type="ECO:0000256" key="7">
    <source>
        <dbReference type="ARBA" id="ARBA00023170"/>
    </source>
</evidence>
<accession>A0A2D3VF54</accession>
<proteinExistence type="evidence at transcript level"/>
<sequence>MAVTNSTGPHLRIVGPWNYSISCAIGLVLMTFWVFGLLLNGLILFTFLKTPKMRSPTNLFILGLIMNDFTLTFFGHPMDATAAFVGRWPFGHIGCQLYGFAMFFTGLNAISVLTAIAVDRYIVIAKPLYASKITKRVAFLSLMVCAAHALLWTVPPLFGWNRYVLEGGGLSCSVDFESRETSDRVYQISIFISSYFLPIALILFCYYHVYMTVRHVSRNTTFGKDSDVAKKNRKVEEKMFRTCLAMFGGFLFAWTPYAIVALYVTFGDPHRVPTLILTTLAVWAKSSVVVDPSIYVFTNPMFRIAMAAHVPCQPLKNFLLPKEDDDDDEKPEPNRRGSAVAPAQEEADV</sequence>
<dbReference type="InterPro" id="IPR050125">
    <property type="entry name" value="GPCR_opsins"/>
</dbReference>
<organism evidence="13">
    <name type="scientific">Stylochus ellipticus</name>
    <dbReference type="NCBI Taxonomy" id="1385436"/>
    <lineage>
        <taxon>Eukaryota</taxon>
        <taxon>Metazoa</taxon>
        <taxon>Spiralia</taxon>
        <taxon>Lophotrochozoa</taxon>
        <taxon>Platyhelminthes</taxon>
        <taxon>Rhabditophora</taxon>
        <taxon>Polycladida</taxon>
        <taxon>Acotylea</taxon>
        <taxon>Stylochoidea</taxon>
        <taxon>Stylochidae</taxon>
        <taxon>Stylochus</taxon>
    </lineage>
</organism>
<feature type="transmembrane region" description="Helical" evidence="11">
    <location>
        <begin position="97"/>
        <end position="118"/>
    </location>
</feature>
<dbReference type="PRINTS" id="PR01244">
    <property type="entry name" value="PEROPSIN"/>
</dbReference>
<keyword evidence="5 11" id="KW-0472">Membrane</keyword>
<evidence type="ECO:0000256" key="1">
    <source>
        <dbReference type="ARBA" id="ARBA00004141"/>
    </source>
</evidence>
<dbReference type="Gene3D" id="1.20.1070.10">
    <property type="entry name" value="Rhodopsin 7-helix transmembrane proteins"/>
    <property type="match status" value="1"/>
</dbReference>
<evidence type="ECO:0000256" key="5">
    <source>
        <dbReference type="ARBA" id="ARBA00023136"/>
    </source>
</evidence>